<keyword evidence="3" id="KW-1185">Reference proteome</keyword>
<dbReference type="SUPFAM" id="SSF52540">
    <property type="entry name" value="P-loop containing nucleoside triphosphate hydrolases"/>
    <property type="match status" value="1"/>
</dbReference>
<comment type="caution">
    <text evidence="2">The sequence shown here is derived from an EMBL/GenBank/DDBJ whole genome shotgun (WGS) entry which is preliminary data.</text>
</comment>
<gene>
    <name evidence="2" type="ORF">DQ356_08205</name>
</gene>
<dbReference type="AlphaFoldDB" id="A0A368MX36"/>
<proteinExistence type="predicted"/>
<accession>A0A368MX36</accession>
<name>A0A368MX36_9FLAO</name>
<dbReference type="InterPro" id="IPR011604">
    <property type="entry name" value="PDDEXK-like_dom_sf"/>
</dbReference>
<dbReference type="RefSeq" id="WP_114303994.1">
    <property type="nucleotide sequence ID" value="NZ_QPIE01000005.1"/>
</dbReference>
<dbReference type="EMBL" id="QPIE01000005">
    <property type="protein sequence ID" value="RCU42782.1"/>
    <property type="molecule type" value="Genomic_DNA"/>
</dbReference>
<dbReference type="Proteomes" id="UP000252172">
    <property type="component" value="Unassembled WGS sequence"/>
</dbReference>
<dbReference type="Gene3D" id="3.90.320.10">
    <property type="match status" value="1"/>
</dbReference>
<dbReference type="Pfam" id="PF12705">
    <property type="entry name" value="PDDEXK_1"/>
    <property type="match status" value="1"/>
</dbReference>
<feature type="domain" description="PD-(D/E)XK endonuclease-like" evidence="1">
    <location>
        <begin position="633"/>
        <end position="896"/>
    </location>
</feature>
<dbReference type="SUPFAM" id="SSF52980">
    <property type="entry name" value="Restriction endonuclease-like"/>
    <property type="match status" value="1"/>
</dbReference>
<reference evidence="2 3" key="1">
    <citation type="submission" date="2018-07" db="EMBL/GenBank/DDBJ databases">
        <title>Chryseobacterium lacus sp. nov., isolated from lake water.</title>
        <authorList>
            <person name="Li C.-M."/>
        </authorList>
    </citation>
    <scope>NUCLEOTIDE SEQUENCE [LARGE SCALE GENOMIC DNA]</scope>
    <source>
        <strain evidence="2 3">YLOS41</strain>
    </source>
</reference>
<dbReference type="InterPro" id="IPR027417">
    <property type="entry name" value="P-loop_NTPase"/>
</dbReference>
<sequence>MKFLNKIITELLAEHPDLSGFTIVIPGKRPAVFIKKILAEKQYSGFLPTFCTIEELIAEISGKQPVQGIALWLMAYDSYQQLDLSPKDDFASFLKWFPTVQKDWDDMLKFSDDDRAILEFMFDEERIKNWAQNLGEETEEVPRKKFLNFWKNMNVFLPFLKKQLQAKNLATAGMIHEAARNQINSFADQYKNRLVFCGFNAFTPVEEQLVRQFLQRDKAQIYFHGDRYYTEDERQEAGIFLRKYQTWKEFNKSRKFRWIEDDFSKPKQIKVYEVSGNVSQAQLLPNILNSMQNVSGTELSDTAVVLLDEHLLPAALDSLSTVEQLNITMGFPLKNMAFSNAVKHFFHLQKQLAKRPNSYYYNDVLPILEELPNTSEELKTVARFKSLIEERNIVYFSEAFLRSALDSLSYFPLLIKAESSDLFLKQIYNFCYELKFRELDDLQFENIAHFEKTFKIIKNQTASYQFDITIETLEVLVNQVISSETIDFQGEPLQGLQLMGLLETRLLNFKNVIMLSVNEGKLPLGNTQNTYLPYDVRQHFGLHTFLENDSIYAYHFYRLIQESDSVHLLFNALSSGVNTGEKSRFITQLEFEVQFHSIEHTIIENLSASVEAQPIEIEKTAKVMERLREWKKRVSATHLTSYLYNPIDFYLNKVLETRAVNEIEEQLSVKNYGNLVHYALQIIYDTITEKVLTSEDLNISDDRINEAMNQSIAQLKHQPEFYERGINFIHKSIAERVVKNIISYDRNLLLEGHSLKIIALERKFEEVDFYLDEARLEKVSFYGFIDRIDELDGVLRVIDYKTAKTKDLTLSIDEKNIDEYLMNDLKKQALQLCIYQYVLGQLPEFAGKYTETAIWSLTEVNKGAVSLQFTKGNLEDAMVSIRNLILEILNPEVPFTEKIRPVFD</sequence>
<dbReference type="InterPro" id="IPR038726">
    <property type="entry name" value="PDDEXK_AddAB-type"/>
</dbReference>
<evidence type="ECO:0000313" key="2">
    <source>
        <dbReference type="EMBL" id="RCU42782.1"/>
    </source>
</evidence>
<dbReference type="InterPro" id="IPR011335">
    <property type="entry name" value="Restrct_endonuc-II-like"/>
</dbReference>
<dbReference type="OrthoDB" id="9762792at2"/>
<evidence type="ECO:0000259" key="1">
    <source>
        <dbReference type="Pfam" id="PF12705"/>
    </source>
</evidence>
<protein>
    <submittedName>
        <fullName evidence="2">PD-(D/E)XK nuclease family protein</fullName>
    </submittedName>
</protein>
<organism evidence="2 3">
    <name type="scientific">Chryseobacterium lacus</name>
    <dbReference type="NCBI Taxonomy" id="2058346"/>
    <lineage>
        <taxon>Bacteria</taxon>
        <taxon>Pseudomonadati</taxon>
        <taxon>Bacteroidota</taxon>
        <taxon>Flavobacteriia</taxon>
        <taxon>Flavobacteriales</taxon>
        <taxon>Weeksellaceae</taxon>
        <taxon>Chryseobacterium group</taxon>
        <taxon>Chryseobacterium</taxon>
    </lineage>
</organism>
<evidence type="ECO:0000313" key="3">
    <source>
        <dbReference type="Proteomes" id="UP000252172"/>
    </source>
</evidence>